<evidence type="ECO:0000313" key="2">
    <source>
        <dbReference type="Proteomes" id="UP000827889"/>
    </source>
</evidence>
<organism evidence="2 3">
    <name type="scientific">Rhodamnia argentea</name>
    <dbReference type="NCBI Taxonomy" id="178133"/>
    <lineage>
        <taxon>Eukaryota</taxon>
        <taxon>Viridiplantae</taxon>
        <taxon>Streptophyta</taxon>
        <taxon>Embryophyta</taxon>
        <taxon>Tracheophyta</taxon>
        <taxon>Spermatophyta</taxon>
        <taxon>Magnoliopsida</taxon>
        <taxon>eudicotyledons</taxon>
        <taxon>Gunneridae</taxon>
        <taxon>Pentapetalae</taxon>
        <taxon>rosids</taxon>
        <taxon>malvids</taxon>
        <taxon>Myrtales</taxon>
        <taxon>Myrtaceae</taxon>
        <taxon>Myrtoideae</taxon>
        <taxon>Myrteae</taxon>
        <taxon>Australasian group</taxon>
        <taxon>Rhodamnia</taxon>
    </lineage>
</organism>
<dbReference type="PANTHER" id="PTHR33237">
    <property type="entry name" value="F2P16.13 PROTEIN-RELATED"/>
    <property type="match status" value="1"/>
</dbReference>
<dbReference type="PANTHER" id="PTHR33237:SF21">
    <property type="entry name" value="TRANSMEMBRANE PROTEIN"/>
    <property type="match status" value="1"/>
</dbReference>
<dbReference type="Proteomes" id="UP000827889">
    <property type="component" value="Chromosome 2"/>
</dbReference>
<proteinExistence type="predicted"/>
<dbReference type="RefSeq" id="XP_048131179.1">
    <property type="nucleotide sequence ID" value="XM_048275222.1"/>
</dbReference>
<feature type="transmembrane region" description="Helical" evidence="1">
    <location>
        <begin position="20"/>
        <end position="39"/>
    </location>
</feature>
<keyword evidence="1" id="KW-0472">Membrane</keyword>
<keyword evidence="2" id="KW-1185">Reference proteome</keyword>
<accession>A0ABM3H3M3</accession>
<evidence type="ECO:0000256" key="1">
    <source>
        <dbReference type="SAM" id="Phobius"/>
    </source>
</evidence>
<protein>
    <submittedName>
        <fullName evidence="3">Uncharacterized protein LOC125313934</fullName>
    </submittedName>
</protein>
<evidence type="ECO:0000313" key="3">
    <source>
        <dbReference type="RefSeq" id="XP_048131179.1"/>
    </source>
</evidence>
<keyword evidence="1" id="KW-0812">Transmembrane</keyword>
<dbReference type="GeneID" id="125313934"/>
<name>A0ABM3H3M3_9MYRT</name>
<gene>
    <name evidence="3" type="primary">LOC125313934</name>
</gene>
<reference evidence="2" key="1">
    <citation type="submission" date="2025-05" db="UniProtKB">
        <authorList>
            <consortium name="RefSeq"/>
        </authorList>
    </citation>
    <scope>NUCLEOTIDE SEQUENCE [LARGE SCALE GENOMIC DNA]</scope>
</reference>
<sequence>MEALWNLEDRWKLSTREAFLLFGCTAVAVVGLGVVAAFLRKARKKQVQVINVSQEPNVSHPFHGEWPGPSCGWLAIKRVLMGLLRWSRGSKWGERNVGAWGERLLPPLMLLALEGDVVGWQSHNSESPVWHRPILMRKKCELPRFSGLILSNERGQPLSGSSEDASTNQVVILCFFSCSFPFLSDIRDRIT</sequence>
<keyword evidence="1" id="KW-1133">Transmembrane helix</keyword>
<reference evidence="3" key="2">
    <citation type="submission" date="2025-08" db="UniProtKB">
        <authorList>
            <consortium name="RefSeq"/>
        </authorList>
    </citation>
    <scope>IDENTIFICATION</scope>
    <source>
        <tissue evidence="3">Leaf</tissue>
    </source>
</reference>